<evidence type="ECO:0000256" key="5">
    <source>
        <dbReference type="SAM" id="SignalP"/>
    </source>
</evidence>
<dbReference type="InterPro" id="IPR029046">
    <property type="entry name" value="LolA/LolB/LppX"/>
</dbReference>
<dbReference type="AlphaFoldDB" id="A0A4R6V867"/>
<feature type="signal peptide" evidence="5">
    <location>
        <begin position="1"/>
        <end position="19"/>
    </location>
</feature>
<dbReference type="Gene3D" id="2.50.20.10">
    <property type="entry name" value="Lipoprotein localisation LolA/LolB/LppX"/>
    <property type="match status" value="1"/>
</dbReference>
<evidence type="ECO:0000313" key="6">
    <source>
        <dbReference type="EMBL" id="TDQ57675.1"/>
    </source>
</evidence>
<dbReference type="RefSeq" id="WP_133544712.1">
    <property type="nucleotide sequence ID" value="NZ_SNYQ01000004.1"/>
</dbReference>
<evidence type="ECO:0000256" key="4">
    <source>
        <dbReference type="ARBA" id="ARBA00022927"/>
    </source>
</evidence>
<sequence>MKKIFLLAAFLLFSPGLWAFSQAELIKTLQRPQNTQGIFMQQRFLASLSKPISVTGRFVLVKNKGLLWRMEKPFNADQRIRADGISQWNGTEWINAGQSSQNRQIALFLGLLEGNVSALENQFDLFLSGEPQNWTLVLKPSGLLMQQIFERIEIQGDDSVKRIELREKQGDVTLISFSEIKTDQPLDQFARAALE</sequence>
<dbReference type="CDD" id="cd16325">
    <property type="entry name" value="LolA"/>
    <property type="match status" value="1"/>
</dbReference>
<dbReference type="EMBL" id="SNYQ01000004">
    <property type="protein sequence ID" value="TDQ57675.1"/>
    <property type="molecule type" value="Genomic_DNA"/>
</dbReference>
<evidence type="ECO:0000256" key="2">
    <source>
        <dbReference type="ARBA" id="ARBA00022448"/>
    </source>
</evidence>
<keyword evidence="4" id="KW-0653">Protein transport</keyword>
<dbReference type="Proteomes" id="UP000295657">
    <property type="component" value="Unassembled WGS sequence"/>
</dbReference>
<evidence type="ECO:0000313" key="7">
    <source>
        <dbReference type="Proteomes" id="UP000295657"/>
    </source>
</evidence>
<keyword evidence="7" id="KW-1185">Reference proteome</keyword>
<keyword evidence="3 5" id="KW-0732">Signal</keyword>
<evidence type="ECO:0000256" key="1">
    <source>
        <dbReference type="ARBA" id="ARBA00011245"/>
    </source>
</evidence>
<evidence type="ECO:0000256" key="3">
    <source>
        <dbReference type="ARBA" id="ARBA00022729"/>
    </source>
</evidence>
<keyword evidence="2" id="KW-0813">Transport</keyword>
<comment type="caution">
    <text evidence="6">The sequence shown here is derived from an EMBL/GenBank/DDBJ whole genome shotgun (WGS) entry which is preliminary data.</text>
</comment>
<proteinExistence type="predicted"/>
<organism evidence="6 7">
    <name type="scientific">Mesocricetibacter intestinalis</name>
    <dbReference type="NCBI Taxonomy" id="1521930"/>
    <lineage>
        <taxon>Bacteria</taxon>
        <taxon>Pseudomonadati</taxon>
        <taxon>Pseudomonadota</taxon>
        <taxon>Gammaproteobacteria</taxon>
        <taxon>Pasteurellales</taxon>
        <taxon>Pasteurellaceae</taxon>
        <taxon>Mesocricetibacter</taxon>
    </lineage>
</organism>
<dbReference type="Pfam" id="PF19574">
    <property type="entry name" value="LolA_3"/>
    <property type="match status" value="1"/>
</dbReference>
<dbReference type="InterPro" id="IPR004564">
    <property type="entry name" value="OM_lipoprot_carrier_LolA-like"/>
</dbReference>
<dbReference type="GO" id="GO:0015031">
    <property type="term" value="P:protein transport"/>
    <property type="evidence" value="ECO:0007669"/>
    <property type="project" value="UniProtKB-KW"/>
</dbReference>
<protein>
    <submittedName>
        <fullName evidence="6">Outer membrane lipoprotein carrier protein LolA</fullName>
    </submittedName>
</protein>
<dbReference type="SUPFAM" id="SSF89392">
    <property type="entry name" value="Prokaryotic lipoproteins and lipoprotein localization factors"/>
    <property type="match status" value="1"/>
</dbReference>
<comment type="subunit">
    <text evidence="1">Monomer.</text>
</comment>
<name>A0A4R6V867_9PAST</name>
<dbReference type="OrthoDB" id="7025041at2"/>
<gene>
    <name evidence="6" type="ORF">EDC45_1322</name>
</gene>
<reference evidence="6 7" key="1">
    <citation type="submission" date="2019-03" db="EMBL/GenBank/DDBJ databases">
        <title>Genomic Encyclopedia of Type Strains, Phase IV (KMG-IV): sequencing the most valuable type-strain genomes for metagenomic binning, comparative biology and taxonomic classification.</title>
        <authorList>
            <person name="Goeker M."/>
        </authorList>
    </citation>
    <scope>NUCLEOTIDE SEQUENCE [LARGE SCALE GENOMIC DNA]</scope>
    <source>
        <strain evidence="6 7">DSM 28403</strain>
    </source>
</reference>
<keyword evidence="6" id="KW-0449">Lipoprotein</keyword>
<accession>A0A4R6V867</accession>
<feature type="chain" id="PRO_5020908085" evidence="5">
    <location>
        <begin position="20"/>
        <end position="195"/>
    </location>
</feature>